<dbReference type="CDD" id="cd00056">
    <property type="entry name" value="ENDO3c"/>
    <property type="match status" value="1"/>
</dbReference>
<keyword evidence="2" id="KW-0479">Metal-binding</keyword>
<dbReference type="GO" id="GO:0140078">
    <property type="term" value="F:class I DNA-(apurinic or apyrimidinic site) endonuclease activity"/>
    <property type="evidence" value="ECO:0007669"/>
    <property type="project" value="UniProtKB-EC"/>
</dbReference>
<dbReference type="Pfam" id="PF00730">
    <property type="entry name" value="HhH-GPD"/>
    <property type="match status" value="1"/>
</dbReference>
<dbReference type="GO" id="GO:0051539">
    <property type="term" value="F:4 iron, 4 sulfur cluster binding"/>
    <property type="evidence" value="ECO:0007669"/>
    <property type="project" value="UniProtKB-KW"/>
</dbReference>
<keyword evidence="3" id="KW-0408">Iron</keyword>
<evidence type="ECO:0000256" key="4">
    <source>
        <dbReference type="ARBA" id="ARBA00023014"/>
    </source>
</evidence>
<evidence type="ECO:0000256" key="3">
    <source>
        <dbReference type="ARBA" id="ARBA00023004"/>
    </source>
</evidence>
<evidence type="ECO:0000259" key="5">
    <source>
        <dbReference type="SMART" id="SM00478"/>
    </source>
</evidence>
<dbReference type="KEGG" id="pdm:ADU72_1274"/>
<evidence type="ECO:0000313" key="7">
    <source>
        <dbReference type="EMBL" id="AMV67207.1"/>
    </source>
</evidence>
<dbReference type="Proteomes" id="UP000076244">
    <property type="component" value="Chromosome"/>
</dbReference>
<accession>A0AAC9B213</accession>
<protein>
    <submittedName>
        <fullName evidence="6">Endonuclease III</fullName>
        <ecNumber evidence="6">4.2.99.18</ecNumber>
    </submittedName>
</protein>
<keyword evidence="6" id="KW-0456">Lyase</keyword>
<name>A0AAC9B213_9LACO</name>
<reference evidence="8 9" key="1">
    <citation type="journal article" date="2016" name="PLoS ONE">
        <title>The Identification of Novel Diagnostic Marker Genes for the Detection of Beer Spoiling Pediococcus damnosus Strains Using the BlAst Diagnostic Gene findEr.</title>
        <authorList>
            <person name="Behr J."/>
            <person name="Geissler A.J."/>
            <person name="Schmid J."/>
            <person name="Zehe A."/>
            <person name="Vogel R.F."/>
        </authorList>
    </citation>
    <scope>NUCLEOTIDE SEQUENCE [LARGE SCALE GENOMIC DNA]</scope>
    <source>
        <strain evidence="6 9">TMW 2.1533</strain>
        <strain evidence="7 8">TMW 2.1535</strain>
    </source>
</reference>
<gene>
    <name evidence="6" type="ORF">ADU70_1425</name>
    <name evidence="7" type="ORF">ADU72_1274</name>
</gene>
<evidence type="ECO:0000256" key="1">
    <source>
        <dbReference type="ARBA" id="ARBA00022485"/>
    </source>
</evidence>
<keyword evidence="4" id="KW-0411">Iron-sulfur</keyword>
<sequence length="223" mass="25948">MSSMKITLKELYTIMNTHMGPQVWLQDGTDWAESPWEVIYGAILVQNTNWKNVAPSLLKLKKATNFDPKRVENLSLEELTDLIRTSGFYTRKTQTIYNVCHWLEKYQFELPKIKSEPQTKLRHELVSLKGIGNETADYILMYVFDKPSFMVDAYSRRLFGWLGCQLPSQYLQAQTLIESQLDFNLSEWQNFHALIVNYGKDVKKPADFELSFLGEYAGQLKLT</sequence>
<dbReference type="Gene3D" id="1.10.340.30">
    <property type="entry name" value="Hypothetical protein, domain 2"/>
    <property type="match status" value="1"/>
</dbReference>
<evidence type="ECO:0000256" key="2">
    <source>
        <dbReference type="ARBA" id="ARBA00022723"/>
    </source>
</evidence>
<keyword evidence="6" id="KW-0378">Hydrolase</keyword>
<dbReference type="GO" id="GO:0006284">
    <property type="term" value="P:base-excision repair"/>
    <property type="evidence" value="ECO:0007669"/>
    <property type="project" value="InterPro"/>
</dbReference>
<dbReference type="InterPro" id="IPR011257">
    <property type="entry name" value="DNA_glycosylase"/>
</dbReference>
<dbReference type="AlphaFoldDB" id="A0AAC9B213"/>
<dbReference type="EC" id="4.2.99.18" evidence="6"/>
<dbReference type="PANTHER" id="PTHR10359:SF19">
    <property type="entry name" value="DNA REPAIR GLYCOSYLASE MJ1434-RELATED"/>
    <property type="match status" value="1"/>
</dbReference>
<keyword evidence="6" id="KW-0540">Nuclease</keyword>
<dbReference type="PANTHER" id="PTHR10359">
    <property type="entry name" value="A/G-SPECIFIC ADENINE GLYCOSYLASE/ENDONUCLEASE III"/>
    <property type="match status" value="1"/>
</dbReference>
<dbReference type="SUPFAM" id="SSF48150">
    <property type="entry name" value="DNA-glycosylase"/>
    <property type="match status" value="1"/>
</dbReference>
<evidence type="ECO:0000313" key="9">
    <source>
        <dbReference type="Proteomes" id="UP000076405"/>
    </source>
</evidence>
<keyword evidence="6" id="KW-0255">Endonuclease</keyword>
<dbReference type="RefSeq" id="WP_226997406.1">
    <property type="nucleotide sequence ID" value="NZ_BAAAXI010000172.1"/>
</dbReference>
<keyword evidence="1" id="KW-0004">4Fe-4S</keyword>
<keyword evidence="8" id="KW-1185">Reference proteome</keyword>
<dbReference type="SMART" id="SM00478">
    <property type="entry name" value="ENDO3c"/>
    <property type="match status" value="1"/>
</dbReference>
<dbReference type="EMBL" id="CP012288">
    <property type="protein sequence ID" value="AMV67207.1"/>
    <property type="molecule type" value="Genomic_DNA"/>
</dbReference>
<feature type="domain" description="HhH-GPD" evidence="5">
    <location>
        <begin position="44"/>
        <end position="201"/>
    </location>
</feature>
<proteinExistence type="predicted"/>
<evidence type="ECO:0000313" key="6">
    <source>
        <dbReference type="EMBL" id="AMV62909.1"/>
    </source>
</evidence>
<dbReference type="Proteomes" id="UP000076405">
    <property type="component" value="Chromosome"/>
</dbReference>
<evidence type="ECO:0000313" key="8">
    <source>
        <dbReference type="Proteomes" id="UP000076244"/>
    </source>
</evidence>
<dbReference type="EMBL" id="CP012275">
    <property type="protein sequence ID" value="AMV62909.1"/>
    <property type="molecule type" value="Genomic_DNA"/>
</dbReference>
<dbReference type="GO" id="GO:0046872">
    <property type="term" value="F:metal ion binding"/>
    <property type="evidence" value="ECO:0007669"/>
    <property type="project" value="UniProtKB-KW"/>
</dbReference>
<dbReference type="PIRSF" id="PIRSF001435">
    <property type="entry name" value="Nth"/>
    <property type="match status" value="1"/>
</dbReference>
<organism evidence="6 9">
    <name type="scientific">Pediococcus damnosus</name>
    <dbReference type="NCBI Taxonomy" id="51663"/>
    <lineage>
        <taxon>Bacteria</taxon>
        <taxon>Bacillati</taxon>
        <taxon>Bacillota</taxon>
        <taxon>Bacilli</taxon>
        <taxon>Lactobacillales</taxon>
        <taxon>Lactobacillaceae</taxon>
        <taxon>Pediococcus</taxon>
    </lineage>
</organism>
<dbReference type="InterPro" id="IPR003265">
    <property type="entry name" value="HhH-GPD_domain"/>
</dbReference>